<organism evidence="6 7">
    <name type="scientific">Rhizobium lentis</name>
    <dbReference type="NCBI Taxonomy" id="1138194"/>
    <lineage>
        <taxon>Bacteria</taxon>
        <taxon>Pseudomonadati</taxon>
        <taxon>Pseudomonadota</taxon>
        <taxon>Alphaproteobacteria</taxon>
        <taxon>Hyphomicrobiales</taxon>
        <taxon>Rhizobiaceae</taxon>
        <taxon>Rhizobium/Agrobacterium group</taxon>
        <taxon>Rhizobium</taxon>
    </lineage>
</organism>
<dbReference type="InterPro" id="IPR009057">
    <property type="entry name" value="Homeodomain-like_sf"/>
</dbReference>
<gene>
    <name evidence="6" type="ORF">GGI59_001480</name>
</gene>
<keyword evidence="2 4" id="KW-0238">DNA-binding</keyword>
<dbReference type="InterPro" id="IPR011075">
    <property type="entry name" value="TetR_C"/>
</dbReference>
<dbReference type="Proteomes" id="UP000528824">
    <property type="component" value="Unassembled WGS sequence"/>
</dbReference>
<dbReference type="Gene3D" id="1.10.10.60">
    <property type="entry name" value="Homeodomain-like"/>
    <property type="match status" value="1"/>
</dbReference>
<evidence type="ECO:0000256" key="4">
    <source>
        <dbReference type="PROSITE-ProRule" id="PRU00335"/>
    </source>
</evidence>
<dbReference type="EMBL" id="JACHBC010000002">
    <property type="protein sequence ID" value="MBB5559837.1"/>
    <property type="molecule type" value="Genomic_DNA"/>
</dbReference>
<dbReference type="InterPro" id="IPR036271">
    <property type="entry name" value="Tet_transcr_reg_TetR-rel_C_sf"/>
</dbReference>
<dbReference type="Pfam" id="PF16859">
    <property type="entry name" value="TetR_C_11"/>
    <property type="match status" value="1"/>
</dbReference>
<dbReference type="InterPro" id="IPR001647">
    <property type="entry name" value="HTH_TetR"/>
</dbReference>
<dbReference type="SUPFAM" id="SSF48498">
    <property type="entry name" value="Tetracyclin repressor-like, C-terminal domain"/>
    <property type="match status" value="1"/>
</dbReference>
<keyword evidence="7" id="KW-1185">Reference proteome</keyword>
<evidence type="ECO:0000256" key="1">
    <source>
        <dbReference type="ARBA" id="ARBA00023015"/>
    </source>
</evidence>
<evidence type="ECO:0000256" key="3">
    <source>
        <dbReference type="ARBA" id="ARBA00023163"/>
    </source>
</evidence>
<dbReference type="PANTHER" id="PTHR30055">
    <property type="entry name" value="HTH-TYPE TRANSCRIPTIONAL REGULATOR RUTR"/>
    <property type="match status" value="1"/>
</dbReference>
<comment type="caution">
    <text evidence="6">The sequence shown here is derived from an EMBL/GenBank/DDBJ whole genome shotgun (WGS) entry which is preliminary data.</text>
</comment>
<dbReference type="GO" id="GO:0000976">
    <property type="term" value="F:transcription cis-regulatory region binding"/>
    <property type="evidence" value="ECO:0007669"/>
    <property type="project" value="TreeGrafter"/>
</dbReference>
<dbReference type="Pfam" id="PF00440">
    <property type="entry name" value="TetR_N"/>
    <property type="match status" value="1"/>
</dbReference>
<evidence type="ECO:0000313" key="6">
    <source>
        <dbReference type="EMBL" id="MBB5559837.1"/>
    </source>
</evidence>
<protein>
    <submittedName>
        <fullName evidence="6">AcrR family transcriptional regulator</fullName>
    </submittedName>
</protein>
<dbReference type="InterPro" id="IPR050109">
    <property type="entry name" value="HTH-type_TetR-like_transc_reg"/>
</dbReference>
<dbReference type="SUPFAM" id="SSF46689">
    <property type="entry name" value="Homeodomain-like"/>
    <property type="match status" value="1"/>
</dbReference>
<reference evidence="6 7" key="1">
    <citation type="submission" date="2020-08" db="EMBL/GenBank/DDBJ databases">
        <title>Genomic Encyclopedia of Type Strains, Phase IV (KMG-V): Genome sequencing to study the core and pangenomes of soil and plant-associated prokaryotes.</title>
        <authorList>
            <person name="Whitman W."/>
        </authorList>
    </citation>
    <scope>NUCLEOTIDE SEQUENCE [LARGE SCALE GENOMIC DNA]</scope>
    <source>
        <strain evidence="6 7">SEMIA 4034</strain>
    </source>
</reference>
<dbReference type="PANTHER" id="PTHR30055:SF148">
    <property type="entry name" value="TETR-FAMILY TRANSCRIPTIONAL REGULATOR"/>
    <property type="match status" value="1"/>
</dbReference>
<proteinExistence type="predicted"/>
<dbReference type="GO" id="GO:0003700">
    <property type="term" value="F:DNA-binding transcription factor activity"/>
    <property type="evidence" value="ECO:0007669"/>
    <property type="project" value="TreeGrafter"/>
</dbReference>
<evidence type="ECO:0000259" key="5">
    <source>
        <dbReference type="PROSITE" id="PS50977"/>
    </source>
</evidence>
<evidence type="ECO:0000313" key="7">
    <source>
        <dbReference type="Proteomes" id="UP000528824"/>
    </source>
</evidence>
<accession>A0A7W8UKS9</accession>
<keyword evidence="3" id="KW-0804">Transcription</keyword>
<evidence type="ECO:0000256" key="2">
    <source>
        <dbReference type="ARBA" id="ARBA00023125"/>
    </source>
</evidence>
<name>A0A7W8UKS9_9HYPH</name>
<feature type="domain" description="HTH tetR-type" evidence="5">
    <location>
        <begin position="41"/>
        <end position="101"/>
    </location>
</feature>
<dbReference type="Gene3D" id="1.10.357.10">
    <property type="entry name" value="Tetracycline Repressor, domain 2"/>
    <property type="match status" value="1"/>
</dbReference>
<dbReference type="PROSITE" id="PS50977">
    <property type="entry name" value="HTH_TETR_2"/>
    <property type="match status" value="1"/>
</dbReference>
<feature type="DNA-binding region" description="H-T-H motif" evidence="4">
    <location>
        <begin position="64"/>
        <end position="83"/>
    </location>
</feature>
<sequence>MDRKGKLFAFMGLSKILNHKRRESGVGMAVKENLRPGGRSARVQASVHTAVRELLAEMNRAEVTIPSIAARAGVTPSTIYRRWGDLQELLADVAVERLRPDMPPVDAGSGKADLEAWAEQYAEEMASGPGREMIRDVLAAQAGVNACKCADYTRQQIVVIAERAKRRGEIFPDVDSVMDQVVAPIMYRILFADVPDTAYVRDLVSRVVRASD</sequence>
<keyword evidence="1" id="KW-0805">Transcription regulation</keyword>
<dbReference type="AlphaFoldDB" id="A0A7W8UKS9"/>